<dbReference type="JaponicusDB" id="SJAG_04593">
    <property type="gene designation" value="mpc2"/>
</dbReference>
<gene>
    <name evidence="11" type="primary">mpc2</name>
    <name evidence="10" type="ORF">SJAG_04593</name>
</gene>
<comment type="subcellular location">
    <subcellularLocation>
        <location evidence="1 9">Mitochondrion inner membrane</location>
        <topology evidence="1 9">Multi-pass membrane protein</topology>
    </subcellularLocation>
</comment>
<accession>B6K787</accession>
<dbReference type="OrthoDB" id="869189at2759"/>
<evidence type="ECO:0000256" key="2">
    <source>
        <dbReference type="ARBA" id="ARBA00006416"/>
    </source>
</evidence>
<dbReference type="Proteomes" id="UP000001744">
    <property type="component" value="Unassembled WGS sequence"/>
</dbReference>
<evidence type="ECO:0000313" key="10">
    <source>
        <dbReference type="EMBL" id="EEB09391.1"/>
    </source>
</evidence>
<evidence type="ECO:0000313" key="12">
    <source>
        <dbReference type="Proteomes" id="UP000001744"/>
    </source>
</evidence>
<evidence type="ECO:0000256" key="9">
    <source>
        <dbReference type="RuleBase" id="RU363100"/>
    </source>
</evidence>
<dbReference type="InterPro" id="IPR005336">
    <property type="entry name" value="MPC"/>
</dbReference>
<dbReference type="RefSeq" id="XP_002175684.1">
    <property type="nucleotide sequence ID" value="XM_002175648.2"/>
</dbReference>
<keyword evidence="8" id="KW-0472">Membrane</keyword>
<name>B6K787_SCHJY</name>
<comment type="function">
    <text evidence="9">Mediates the uptake of pyruvate into mitochondria.</text>
</comment>
<organism evidence="10 12">
    <name type="scientific">Schizosaccharomyces japonicus (strain yFS275 / FY16936)</name>
    <name type="common">Fission yeast</name>
    <dbReference type="NCBI Taxonomy" id="402676"/>
    <lineage>
        <taxon>Eukaryota</taxon>
        <taxon>Fungi</taxon>
        <taxon>Dikarya</taxon>
        <taxon>Ascomycota</taxon>
        <taxon>Taphrinomycotina</taxon>
        <taxon>Schizosaccharomycetes</taxon>
        <taxon>Schizosaccharomycetales</taxon>
        <taxon>Schizosaccharomycetaceae</taxon>
        <taxon>Schizosaccharomyces</taxon>
    </lineage>
</organism>
<keyword evidence="5 9" id="KW-0999">Mitochondrion inner membrane</keyword>
<evidence type="ECO:0000256" key="7">
    <source>
        <dbReference type="ARBA" id="ARBA00023128"/>
    </source>
</evidence>
<comment type="similarity">
    <text evidence="2 9">Belongs to the mitochondrial pyruvate carrier (MPC) (TC 2.A.105) family.</text>
</comment>
<keyword evidence="12" id="KW-1185">Reference proteome</keyword>
<sequence>MSAFRSRFAYFWNHPAGPKTVHFWAPAMKWTLVLSGIGDYARPPEYLSARQYGALSITGAIWTRWSLVVRPKNYFNATVNFFLAVVGGVQLSRIYHYNQKQKRLKTMPITPELVEAAPSNQA</sequence>
<keyword evidence="7 9" id="KW-0496">Mitochondrion</keyword>
<keyword evidence="6" id="KW-1133">Transmembrane helix</keyword>
<dbReference type="GO" id="GO:0005743">
    <property type="term" value="C:mitochondrial inner membrane"/>
    <property type="evidence" value="ECO:0007669"/>
    <property type="project" value="UniProtKB-SubCell"/>
</dbReference>
<evidence type="ECO:0000256" key="8">
    <source>
        <dbReference type="ARBA" id="ARBA00023136"/>
    </source>
</evidence>
<dbReference type="HOGENOM" id="CLU_099502_1_1_1"/>
<dbReference type="STRING" id="402676.B6K787"/>
<dbReference type="VEuPathDB" id="FungiDB:SJAG_04593"/>
<dbReference type="PANTHER" id="PTHR14154">
    <property type="entry name" value="UPF0041 BRAIN PROTEIN 44-RELATED"/>
    <property type="match status" value="1"/>
</dbReference>
<evidence type="ECO:0000256" key="5">
    <source>
        <dbReference type="ARBA" id="ARBA00022792"/>
    </source>
</evidence>
<evidence type="ECO:0000256" key="1">
    <source>
        <dbReference type="ARBA" id="ARBA00004448"/>
    </source>
</evidence>
<evidence type="ECO:0000256" key="4">
    <source>
        <dbReference type="ARBA" id="ARBA00022692"/>
    </source>
</evidence>
<keyword evidence="3 9" id="KW-0813">Transport</keyword>
<dbReference type="OMA" id="PQQFAIC"/>
<proteinExistence type="inferred from homology"/>
<dbReference type="EMBL" id="KE651168">
    <property type="protein sequence ID" value="EEB09391.1"/>
    <property type="molecule type" value="Genomic_DNA"/>
</dbReference>
<dbReference type="Pfam" id="PF03650">
    <property type="entry name" value="MPC"/>
    <property type="match status" value="1"/>
</dbReference>
<keyword evidence="4" id="KW-0812">Transmembrane</keyword>
<protein>
    <recommendedName>
        <fullName evidence="9">Mitochondrial pyruvate carrier</fullName>
    </recommendedName>
</protein>
<evidence type="ECO:0000256" key="6">
    <source>
        <dbReference type="ARBA" id="ARBA00022989"/>
    </source>
</evidence>
<dbReference type="GO" id="GO:0006850">
    <property type="term" value="P:pyruvate import into mitochondria"/>
    <property type="evidence" value="ECO:0007669"/>
    <property type="project" value="InterPro"/>
</dbReference>
<dbReference type="AlphaFoldDB" id="B6K787"/>
<evidence type="ECO:0000256" key="3">
    <source>
        <dbReference type="ARBA" id="ARBA00022448"/>
    </source>
</evidence>
<reference evidence="10 12" key="1">
    <citation type="journal article" date="2011" name="Science">
        <title>Comparative functional genomics of the fission yeasts.</title>
        <authorList>
            <person name="Rhind N."/>
            <person name="Chen Z."/>
            <person name="Yassour M."/>
            <person name="Thompson D.A."/>
            <person name="Haas B.J."/>
            <person name="Habib N."/>
            <person name="Wapinski I."/>
            <person name="Roy S."/>
            <person name="Lin M.F."/>
            <person name="Heiman D.I."/>
            <person name="Young S.K."/>
            <person name="Furuya K."/>
            <person name="Guo Y."/>
            <person name="Pidoux A."/>
            <person name="Chen H.M."/>
            <person name="Robbertse B."/>
            <person name="Goldberg J.M."/>
            <person name="Aoki K."/>
            <person name="Bayne E.H."/>
            <person name="Berlin A.M."/>
            <person name="Desjardins C.A."/>
            <person name="Dobbs E."/>
            <person name="Dukaj L."/>
            <person name="Fan L."/>
            <person name="FitzGerald M.G."/>
            <person name="French C."/>
            <person name="Gujja S."/>
            <person name="Hansen K."/>
            <person name="Keifenheim D."/>
            <person name="Levin J.Z."/>
            <person name="Mosher R.A."/>
            <person name="Mueller C.A."/>
            <person name="Pfiffner J."/>
            <person name="Priest M."/>
            <person name="Russ C."/>
            <person name="Smialowska A."/>
            <person name="Swoboda P."/>
            <person name="Sykes S.M."/>
            <person name="Vaughn M."/>
            <person name="Vengrova S."/>
            <person name="Yoder R."/>
            <person name="Zeng Q."/>
            <person name="Allshire R."/>
            <person name="Baulcombe D."/>
            <person name="Birren B.W."/>
            <person name="Brown W."/>
            <person name="Ekwall K."/>
            <person name="Kellis M."/>
            <person name="Leatherwood J."/>
            <person name="Levin H."/>
            <person name="Margalit H."/>
            <person name="Martienssen R."/>
            <person name="Nieduszynski C.A."/>
            <person name="Spatafora J.W."/>
            <person name="Friedman N."/>
            <person name="Dalgaard J.Z."/>
            <person name="Baumann P."/>
            <person name="Niki H."/>
            <person name="Regev A."/>
            <person name="Nusbaum C."/>
        </authorList>
    </citation>
    <scope>NUCLEOTIDE SEQUENCE [LARGE SCALE GENOMIC DNA]</scope>
    <source>
        <strain evidence="12">yFS275 / FY16936</strain>
    </source>
</reference>
<dbReference type="eggNOG" id="KOG1589">
    <property type="taxonomic scope" value="Eukaryota"/>
</dbReference>
<evidence type="ECO:0000313" key="11">
    <source>
        <dbReference type="JaponicusDB" id="SJAG_04593"/>
    </source>
</evidence>
<dbReference type="GeneID" id="7049750"/>